<name>A0ABR0BE17_PURLI</name>
<feature type="domain" description="MADS-box" evidence="7">
    <location>
        <begin position="231"/>
        <end position="269"/>
    </location>
</feature>
<dbReference type="InterPro" id="IPR036879">
    <property type="entry name" value="TF_MADSbox_sf"/>
</dbReference>
<evidence type="ECO:0000256" key="6">
    <source>
        <dbReference type="SAM" id="Phobius"/>
    </source>
</evidence>
<keyword evidence="6" id="KW-0472">Membrane</keyword>
<reference evidence="8 9" key="1">
    <citation type="journal article" date="2024" name="Microbiol. Resour. Announc.">
        <title>Genome annotations for the ascomycete fungi Trichoderma harzianum, Trichoderma aggressivum, and Purpureocillium lilacinum.</title>
        <authorList>
            <person name="Beijen E.P.W."/>
            <person name="Ohm R.A."/>
        </authorList>
    </citation>
    <scope>NUCLEOTIDE SEQUENCE [LARGE SCALE GENOMIC DNA]</scope>
    <source>
        <strain evidence="8 9">CBS 150709</strain>
    </source>
</reference>
<dbReference type="Gene3D" id="3.40.1810.10">
    <property type="entry name" value="Transcription factor, MADS-box"/>
    <property type="match status" value="1"/>
</dbReference>
<sequence length="315" mass="33954">MFRNSLLVATIVALIGYGTLSIILRQSATFAERGLVVVQISNDLRHGDSQNLTIGIWGSCVTFHDDVRCRKFGDGLSDLANSTSSVIGKMAGLGVGRLSDVAIVLIACAITMCCGLFFLRVLTFWAKAGVLFSVVLAVIPVVVIVVLFGIALSDIRGMGFAVESGLGMVCYAAFEPFVGGSQAQLYAAHAPCSADLLGPPSQELRQSKPTTASFTQPELSSATLVDMRRIRKNRSSKFSKRRRNFIKKAHELHDDCEVDVFVCVRSRRNNQVWQYSNGFEPPTPEKMVGIPAATPKISLTLGPGRDLPRASGLGS</sequence>
<evidence type="ECO:0000259" key="7">
    <source>
        <dbReference type="PROSITE" id="PS50066"/>
    </source>
</evidence>
<dbReference type="EMBL" id="JAWRVI010000233">
    <property type="protein sequence ID" value="KAK4071129.1"/>
    <property type="molecule type" value="Genomic_DNA"/>
</dbReference>
<evidence type="ECO:0000256" key="3">
    <source>
        <dbReference type="ARBA" id="ARBA00023125"/>
    </source>
</evidence>
<keyword evidence="3" id="KW-0238">DNA-binding</keyword>
<evidence type="ECO:0000256" key="4">
    <source>
        <dbReference type="ARBA" id="ARBA00023163"/>
    </source>
</evidence>
<comment type="caution">
    <text evidence="8">The sequence shown here is derived from an EMBL/GenBank/DDBJ whole genome shotgun (WGS) entry which is preliminary data.</text>
</comment>
<evidence type="ECO:0000256" key="5">
    <source>
        <dbReference type="ARBA" id="ARBA00023242"/>
    </source>
</evidence>
<feature type="transmembrane region" description="Helical" evidence="6">
    <location>
        <begin position="6"/>
        <end position="24"/>
    </location>
</feature>
<keyword evidence="6" id="KW-1133">Transmembrane helix</keyword>
<organism evidence="8 9">
    <name type="scientific">Purpureocillium lilacinum</name>
    <name type="common">Paecilomyces lilacinus</name>
    <dbReference type="NCBI Taxonomy" id="33203"/>
    <lineage>
        <taxon>Eukaryota</taxon>
        <taxon>Fungi</taxon>
        <taxon>Dikarya</taxon>
        <taxon>Ascomycota</taxon>
        <taxon>Pezizomycotina</taxon>
        <taxon>Sordariomycetes</taxon>
        <taxon>Hypocreomycetidae</taxon>
        <taxon>Hypocreales</taxon>
        <taxon>Ophiocordycipitaceae</taxon>
        <taxon>Purpureocillium</taxon>
    </lineage>
</organism>
<evidence type="ECO:0000313" key="9">
    <source>
        <dbReference type="Proteomes" id="UP001287286"/>
    </source>
</evidence>
<comment type="subcellular location">
    <subcellularLocation>
        <location evidence="1">Nucleus</location>
    </subcellularLocation>
</comment>
<proteinExistence type="predicted"/>
<dbReference type="SUPFAM" id="SSF55455">
    <property type="entry name" value="SRF-like"/>
    <property type="match status" value="1"/>
</dbReference>
<dbReference type="InterPro" id="IPR002100">
    <property type="entry name" value="TF_MADSbox"/>
</dbReference>
<evidence type="ECO:0000313" key="8">
    <source>
        <dbReference type="EMBL" id="KAK4071129.1"/>
    </source>
</evidence>
<keyword evidence="4" id="KW-0804">Transcription</keyword>
<protein>
    <submittedName>
        <fullName evidence="8">Transcriptional regulator family: SRF-type</fullName>
    </submittedName>
</protein>
<keyword evidence="2" id="KW-0805">Transcription regulation</keyword>
<evidence type="ECO:0000256" key="2">
    <source>
        <dbReference type="ARBA" id="ARBA00023015"/>
    </source>
</evidence>
<gene>
    <name evidence="8" type="ORF">Purlil1_13503</name>
</gene>
<dbReference type="Proteomes" id="UP001287286">
    <property type="component" value="Unassembled WGS sequence"/>
</dbReference>
<dbReference type="Pfam" id="PF00319">
    <property type="entry name" value="SRF-TF"/>
    <property type="match status" value="1"/>
</dbReference>
<keyword evidence="9" id="KW-1185">Reference proteome</keyword>
<feature type="transmembrane region" description="Helical" evidence="6">
    <location>
        <begin position="98"/>
        <end position="118"/>
    </location>
</feature>
<evidence type="ECO:0000256" key="1">
    <source>
        <dbReference type="ARBA" id="ARBA00004123"/>
    </source>
</evidence>
<keyword evidence="5" id="KW-0539">Nucleus</keyword>
<feature type="transmembrane region" description="Helical" evidence="6">
    <location>
        <begin position="130"/>
        <end position="152"/>
    </location>
</feature>
<accession>A0ABR0BE17</accession>
<dbReference type="PROSITE" id="PS50066">
    <property type="entry name" value="MADS_BOX_2"/>
    <property type="match status" value="1"/>
</dbReference>
<keyword evidence="6" id="KW-0812">Transmembrane</keyword>